<evidence type="ECO:0000313" key="11">
    <source>
        <dbReference type="EMBL" id="TDN28917.1"/>
    </source>
</evidence>
<comment type="function">
    <text evidence="9">Involved in protein export. Participates in an early event of protein translocation.</text>
</comment>
<name>A0A135Z8K2_9LACO</name>
<comment type="subcellular location">
    <subcellularLocation>
        <location evidence="9">Cell membrane</location>
        <topology evidence="9">Multi-pass membrane protein</topology>
    </subcellularLocation>
    <subcellularLocation>
        <location evidence="1">Membrane</location>
        <topology evidence="1">Multi-pass membrane protein</topology>
    </subcellularLocation>
</comment>
<keyword evidence="9" id="KW-1003">Cell membrane</keyword>
<reference evidence="10" key="2">
    <citation type="submission" date="2024-06" db="EMBL/GenBank/DDBJ databases">
        <title>Vaginal Lactobacillus fatty acid response mechanisms reveal a metabolite-targeted strategy for bacterial vaginosis treatment.</title>
        <authorList>
            <person name="Zhu M."/>
            <person name="Blainey P.C."/>
            <person name="Bloom S.M."/>
            <person name="Kwon D.S."/>
        </authorList>
    </citation>
    <scope>NUCLEOTIDE SEQUENCE</scope>
    <source>
        <strain evidence="10">194_F1_1</strain>
    </source>
</reference>
<evidence type="ECO:0000256" key="8">
    <source>
        <dbReference type="ARBA" id="ARBA00023136"/>
    </source>
</evidence>
<keyword evidence="7 9" id="KW-0811">Translocation</keyword>
<dbReference type="Proteomes" id="UP001434419">
    <property type="component" value="Unassembled WGS sequence"/>
</dbReference>
<dbReference type="EMBL" id="JBETVU010000007">
    <property type="protein sequence ID" value="MES5148424.1"/>
    <property type="molecule type" value="Genomic_DNA"/>
</dbReference>
<evidence type="ECO:0000256" key="4">
    <source>
        <dbReference type="ARBA" id="ARBA00022692"/>
    </source>
</evidence>
<organism evidence="11 12">
    <name type="scientific">Lactobacillus crispatus</name>
    <dbReference type="NCBI Taxonomy" id="47770"/>
    <lineage>
        <taxon>Bacteria</taxon>
        <taxon>Bacillati</taxon>
        <taxon>Bacillota</taxon>
        <taxon>Bacilli</taxon>
        <taxon>Lactobacillales</taxon>
        <taxon>Lactobacillaceae</taxon>
        <taxon>Lactobacillus</taxon>
    </lineage>
</organism>
<dbReference type="EMBL" id="NKLP01000257">
    <property type="protein sequence ID" value="TDN28917.1"/>
    <property type="molecule type" value="Genomic_DNA"/>
</dbReference>
<evidence type="ECO:0000256" key="2">
    <source>
        <dbReference type="ARBA" id="ARBA00008445"/>
    </source>
</evidence>
<sequence length="271" mass="30249">MDVRLTKRKNILLVLLIVVISVMLSACSVKKIMPAKEATQHFNTVTESLLETQKIVEKFGDSKKAKLSKKDMQTISSSQSAIQDAEKSLANTNVRMGYQAQVYDYSKAVDKYISVASDNPKDVNTLMPKYHAVVKKMIRVYKQMPESAKSSKTDKLIDTVEMMDPTYIKQAIKDQKKKKKEKSAESASKIKGKSITTGMTILIFILSGLLIISVFMQPSKADDQMNALTDTAGAGLMNDNKPRGYALYMMRTTEVCLALLVIVLLILEFKD</sequence>
<accession>A0A135Z8K2</accession>
<dbReference type="Proteomes" id="UP000295195">
    <property type="component" value="Unassembled WGS sequence"/>
</dbReference>
<dbReference type="GO" id="GO:0009306">
    <property type="term" value="P:protein secretion"/>
    <property type="evidence" value="ECO:0007669"/>
    <property type="project" value="UniProtKB-UniRule"/>
</dbReference>
<keyword evidence="5 9" id="KW-0653">Protein transport</keyword>
<reference evidence="11 12" key="1">
    <citation type="submission" date="2017-06" db="EMBL/GenBank/DDBJ databases">
        <authorList>
            <person name="Swanenburg J."/>
            <person name="Kort R."/>
        </authorList>
    </citation>
    <scope>NUCLEOTIDE SEQUENCE [LARGE SCALE GENOMIC DNA]</scope>
    <source>
        <strain evidence="11 12">RL05</strain>
    </source>
</reference>
<evidence type="ECO:0000256" key="3">
    <source>
        <dbReference type="ARBA" id="ARBA00022448"/>
    </source>
</evidence>
<evidence type="ECO:0000256" key="6">
    <source>
        <dbReference type="ARBA" id="ARBA00022989"/>
    </source>
</evidence>
<keyword evidence="8 9" id="KW-0472">Membrane</keyword>
<comment type="similarity">
    <text evidence="2 9">Belongs to the SecG family.</text>
</comment>
<dbReference type="GO" id="GO:0005886">
    <property type="term" value="C:plasma membrane"/>
    <property type="evidence" value="ECO:0007669"/>
    <property type="project" value="UniProtKB-SubCell"/>
</dbReference>
<dbReference type="InterPro" id="IPR004692">
    <property type="entry name" value="SecG"/>
</dbReference>
<evidence type="ECO:0000313" key="13">
    <source>
        <dbReference type="Proteomes" id="UP001434419"/>
    </source>
</evidence>
<comment type="caution">
    <text evidence="11">The sequence shown here is derived from an EMBL/GenBank/DDBJ whole genome shotgun (WGS) entry which is preliminary data.</text>
</comment>
<feature type="transmembrane region" description="Helical" evidence="9">
    <location>
        <begin position="12"/>
        <end position="29"/>
    </location>
</feature>
<dbReference type="RefSeq" id="WP_060462854.1">
    <property type="nucleotide sequence ID" value="NZ_CP083390.1"/>
</dbReference>
<evidence type="ECO:0000313" key="10">
    <source>
        <dbReference type="EMBL" id="MES5148424.1"/>
    </source>
</evidence>
<comment type="caution">
    <text evidence="9">Lacks conserved residue(s) required for the propagation of feature annotation.</text>
</comment>
<feature type="transmembrane region" description="Helical" evidence="9">
    <location>
        <begin position="195"/>
        <end position="216"/>
    </location>
</feature>
<gene>
    <name evidence="10" type="ORF">ABVC42_00420</name>
    <name evidence="11" type="ORF">CEE75_12040</name>
</gene>
<dbReference type="PROSITE" id="PS51257">
    <property type="entry name" value="PROKAR_LIPOPROTEIN"/>
    <property type="match status" value="1"/>
</dbReference>
<keyword evidence="4 9" id="KW-0812">Transmembrane</keyword>
<keyword evidence="3 9" id="KW-0813">Transport</keyword>
<keyword evidence="6 9" id="KW-1133">Transmembrane helix</keyword>
<evidence type="ECO:0000256" key="9">
    <source>
        <dbReference type="RuleBase" id="RU365087"/>
    </source>
</evidence>
<proteinExistence type="inferred from homology"/>
<evidence type="ECO:0000256" key="5">
    <source>
        <dbReference type="ARBA" id="ARBA00022927"/>
    </source>
</evidence>
<dbReference type="Pfam" id="PF03840">
    <property type="entry name" value="SecG"/>
    <property type="match status" value="1"/>
</dbReference>
<evidence type="ECO:0000256" key="1">
    <source>
        <dbReference type="ARBA" id="ARBA00004141"/>
    </source>
</evidence>
<dbReference type="AlphaFoldDB" id="A0A135Z8K2"/>
<evidence type="ECO:0000256" key="7">
    <source>
        <dbReference type="ARBA" id="ARBA00023010"/>
    </source>
</evidence>
<keyword evidence="13" id="KW-1185">Reference proteome</keyword>
<evidence type="ECO:0000313" key="12">
    <source>
        <dbReference type="Proteomes" id="UP000295195"/>
    </source>
</evidence>
<dbReference type="GO" id="GO:0015450">
    <property type="term" value="F:protein-transporting ATPase activity"/>
    <property type="evidence" value="ECO:0007669"/>
    <property type="project" value="UniProtKB-UniRule"/>
</dbReference>
<feature type="transmembrane region" description="Helical" evidence="9">
    <location>
        <begin position="245"/>
        <end position="267"/>
    </location>
</feature>
<protein>
    <recommendedName>
        <fullName evidence="9">Protein-export membrane protein SecG</fullName>
    </recommendedName>
</protein>